<dbReference type="Proteomes" id="UP001642360">
    <property type="component" value="Unassembled WGS sequence"/>
</dbReference>
<sequence length="104" mass="11330">MDSSAGKSMSGGTREPVKVVIINTQYIETDAVSFKSVVQRLTGKDSIVEVESSSSTGRKTSRVGAPAKISGGDSFFSKELSFKDFDRLLMEMPPLEELYRLCAD</sequence>
<dbReference type="EMBL" id="CAUOFW020003491">
    <property type="protein sequence ID" value="CAK9160282.1"/>
    <property type="molecule type" value="Genomic_DNA"/>
</dbReference>
<dbReference type="InterPro" id="IPR008889">
    <property type="entry name" value="VQ"/>
</dbReference>
<protein>
    <recommendedName>
        <fullName evidence="1">VQ domain-containing protein</fullName>
    </recommendedName>
</protein>
<evidence type="ECO:0000313" key="3">
    <source>
        <dbReference type="Proteomes" id="UP001642360"/>
    </source>
</evidence>
<feature type="domain" description="VQ" evidence="1">
    <location>
        <begin position="21"/>
        <end position="46"/>
    </location>
</feature>
<dbReference type="PANTHER" id="PTHR34777:SF1">
    <property type="entry name" value="VQ MOTIF-CONTAINING PROTEIN 10"/>
    <property type="match status" value="1"/>
</dbReference>
<accession>A0ABC8SSV0</accession>
<dbReference type="InterPro" id="IPR039608">
    <property type="entry name" value="VQ_1/10"/>
</dbReference>
<organism evidence="2 3">
    <name type="scientific">Ilex paraguariensis</name>
    <name type="common">yerba mate</name>
    <dbReference type="NCBI Taxonomy" id="185542"/>
    <lineage>
        <taxon>Eukaryota</taxon>
        <taxon>Viridiplantae</taxon>
        <taxon>Streptophyta</taxon>
        <taxon>Embryophyta</taxon>
        <taxon>Tracheophyta</taxon>
        <taxon>Spermatophyta</taxon>
        <taxon>Magnoliopsida</taxon>
        <taxon>eudicotyledons</taxon>
        <taxon>Gunneridae</taxon>
        <taxon>Pentapetalae</taxon>
        <taxon>asterids</taxon>
        <taxon>campanulids</taxon>
        <taxon>Aquifoliales</taxon>
        <taxon>Aquifoliaceae</taxon>
        <taxon>Ilex</taxon>
    </lineage>
</organism>
<evidence type="ECO:0000313" key="2">
    <source>
        <dbReference type="EMBL" id="CAK9160282.1"/>
    </source>
</evidence>
<dbReference type="AlphaFoldDB" id="A0ABC8SSV0"/>
<dbReference type="Pfam" id="PF05678">
    <property type="entry name" value="VQ"/>
    <property type="match status" value="1"/>
</dbReference>
<comment type="caution">
    <text evidence="2">The sequence shown here is derived from an EMBL/GenBank/DDBJ whole genome shotgun (WGS) entry which is preliminary data.</text>
</comment>
<proteinExistence type="predicted"/>
<evidence type="ECO:0000259" key="1">
    <source>
        <dbReference type="Pfam" id="PF05678"/>
    </source>
</evidence>
<keyword evidence="3" id="KW-1185">Reference proteome</keyword>
<gene>
    <name evidence="2" type="ORF">ILEXP_LOCUS29023</name>
</gene>
<reference evidence="2 3" key="1">
    <citation type="submission" date="2024-02" db="EMBL/GenBank/DDBJ databases">
        <authorList>
            <person name="Vignale AGUSTIN F."/>
            <person name="Sosa J E."/>
            <person name="Modenutti C."/>
        </authorList>
    </citation>
    <scope>NUCLEOTIDE SEQUENCE [LARGE SCALE GENOMIC DNA]</scope>
</reference>
<name>A0ABC8SSV0_9AQUA</name>
<dbReference type="PANTHER" id="PTHR34777">
    <property type="entry name" value="VQ MOTIF-CONTAINING PROTEIN 10"/>
    <property type="match status" value="1"/>
</dbReference>